<dbReference type="EMBL" id="GDHF01008078">
    <property type="protein sequence ID" value="JAI44236.1"/>
    <property type="molecule type" value="Transcribed_RNA"/>
</dbReference>
<dbReference type="SMART" id="SM00582">
    <property type="entry name" value="RPR"/>
    <property type="match status" value="1"/>
</dbReference>
<dbReference type="Gene3D" id="1.25.40.90">
    <property type="match status" value="1"/>
</dbReference>
<dbReference type="OrthoDB" id="21470at2759"/>
<dbReference type="Pfam" id="PF04818">
    <property type="entry name" value="CID"/>
    <property type="match status" value="1"/>
</dbReference>
<sequence length="417" mass="46928">MMDVPPPPRDSSLRNIIDKLAEFVARNGPEFEMITKQKQHGNPKFDFLYGGEYAGYYQYRVVAEQAFLKQQSGLPQSSQHTSVHHMPHNQNQQTLSPALPHHFTQGPPNQMHMAQTSGLTQNSHEGNNFSMNLQQPPPTSANSASIALNITGQIEAINMQQNTLREQIHQSESNLSAQHSAMMAQQSKQVDEAIETAQNTHLEKQAEENSIALREFDGILQPIIESCTKDSISAGKNWILQHSSDSAKSNVVLQYLLKKALVNGSTFQQKLHLIYLVNDILHHCVRKNSHDLKNNLENVVIPMFCSADLIANADQRAKLTKLLSLWESKAKFFDACVISKLQSPDSSMQEYKTNLQNMHQDIVTKFAQSTKATLEKLNCIFCRLVKPTINLATRNSIKSSFSMQHNKSHNWSNKSNS</sequence>
<feature type="domain" description="SURP motif" evidence="2">
    <location>
        <begin position="16"/>
        <end position="60"/>
    </location>
</feature>
<dbReference type="GO" id="GO:0006874">
    <property type="term" value="P:intracellular calcium ion homeostasis"/>
    <property type="evidence" value="ECO:0007669"/>
    <property type="project" value="TreeGrafter"/>
</dbReference>
<dbReference type="SUPFAM" id="SSF48464">
    <property type="entry name" value="ENTH/VHS domain"/>
    <property type="match status" value="1"/>
</dbReference>
<feature type="domain" description="CID" evidence="3">
    <location>
        <begin position="208"/>
        <end position="349"/>
    </location>
</feature>
<dbReference type="InterPro" id="IPR000061">
    <property type="entry name" value="Surp"/>
</dbReference>
<proteinExistence type="predicted"/>
<accession>A0A0K8VZH2</accession>
<reference evidence="4" key="1">
    <citation type="submission" date="2015-06" db="EMBL/GenBank/DDBJ databases">
        <authorList>
            <person name="Hoefler B.C."/>
            <person name="Straight P.D."/>
        </authorList>
    </citation>
    <scope>NUCLEOTIDE SEQUENCE</scope>
</reference>
<dbReference type="PANTHER" id="PTHR12323">
    <property type="entry name" value="SR-RELATED CTD ASSOCIATED FACTOR 6"/>
    <property type="match status" value="1"/>
</dbReference>
<dbReference type="InterPro" id="IPR035967">
    <property type="entry name" value="SWAP/Surp_sf"/>
</dbReference>
<dbReference type="PANTHER" id="PTHR12323:SF0">
    <property type="entry name" value="CALCIUM HOMEOSTASIS ENDOPLASMIC RETICULUM PROTEIN"/>
    <property type="match status" value="1"/>
</dbReference>
<dbReference type="AlphaFoldDB" id="A0A0K8VZH2"/>
<organism evidence="4">
    <name type="scientific">Bactrocera latifrons</name>
    <name type="common">Malaysian fruit fly</name>
    <name type="synonym">Chaetodacus latifrons</name>
    <dbReference type="NCBI Taxonomy" id="174628"/>
    <lineage>
        <taxon>Eukaryota</taxon>
        <taxon>Metazoa</taxon>
        <taxon>Ecdysozoa</taxon>
        <taxon>Arthropoda</taxon>
        <taxon>Hexapoda</taxon>
        <taxon>Insecta</taxon>
        <taxon>Pterygota</taxon>
        <taxon>Neoptera</taxon>
        <taxon>Endopterygota</taxon>
        <taxon>Diptera</taxon>
        <taxon>Brachycera</taxon>
        <taxon>Muscomorpha</taxon>
        <taxon>Tephritoidea</taxon>
        <taxon>Tephritidae</taxon>
        <taxon>Bactrocera</taxon>
        <taxon>Bactrocera</taxon>
    </lineage>
</organism>
<gene>
    <name evidence="4" type="primary">CHERP_2</name>
    <name evidence="4" type="ORF">c0_g1_i5</name>
</gene>
<dbReference type="GO" id="GO:0003723">
    <property type="term" value="F:RNA binding"/>
    <property type="evidence" value="ECO:0007669"/>
    <property type="project" value="InterPro"/>
</dbReference>
<feature type="region of interest" description="Disordered" evidence="1">
    <location>
        <begin position="72"/>
        <end position="92"/>
    </location>
</feature>
<dbReference type="Pfam" id="PF01805">
    <property type="entry name" value="Surp"/>
    <property type="match status" value="1"/>
</dbReference>
<dbReference type="PROSITE" id="PS50128">
    <property type="entry name" value="SURP"/>
    <property type="match status" value="1"/>
</dbReference>
<evidence type="ECO:0000259" key="3">
    <source>
        <dbReference type="PROSITE" id="PS51391"/>
    </source>
</evidence>
<dbReference type="InterPro" id="IPR006569">
    <property type="entry name" value="CID_dom"/>
</dbReference>
<name>A0A0K8VZH2_BACLA</name>
<evidence type="ECO:0000256" key="1">
    <source>
        <dbReference type="SAM" id="MobiDB-lite"/>
    </source>
</evidence>
<dbReference type="SUPFAM" id="SSF109905">
    <property type="entry name" value="Surp module (SWAP domain)"/>
    <property type="match status" value="1"/>
</dbReference>
<evidence type="ECO:0000259" key="2">
    <source>
        <dbReference type="PROSITE" id="PS50128"/>
    </source>
</evidence>
<evidence type="ECO:0000313" key="4">
    <source>
        <dbReference type="EMBL" id="JAI44236.1"/>
    </source>
</evidence>
<feature type="compositionally biased region" description="Polar residues" evidence="1">
    <location>
        <begin position="72"/>
        <end position="81"/>
    </location>
</feature>
<dbReference type="InterPro" id="IPR008942">
    <property type="entry name" value="ENTH_VHS"/>
</dbReference>
<dbReference type="GO" id="GO:0048471">
    <property type="term" value="C:perinuclear region of cytoplasm"/>
    <property type="evidence" value="ECO:0007669"/>
    <property type="project" value="TreeGrafter"/>
</dbReference>
<dbReference type="SMART" id="SM00648">
    <property type="entry name" value="SWAP"/>
    <property type="match status" value="1"/>
</dbReference>
<dbReference type="Gene3D" id="1.10.10.790">
    <property type="entry name" value="Surp module"/>
    <property type="match status" value="1"/>
</dbReference>
<dbReference type="PROSITE" id="PS51391">
    <property type="entry name" value="CID"/>
    <property type="match status" value="1"/>
</dbReference>
<protein>
    <submittedName>
        <fullName evidence="4">Calcium homeostasis endoplasmic reticulum protein</fullName>
    </submittedName>
</protein>
<dbReference type="GO" id="GO:0006396">
    <property type="term" value="P:RNA processing"/>
    <property type="evidence" value="ECO:0007669"/>
    <property type="project" value="InterPro"/>
</dbReference>